<feature type="domain" description="ABC transporter" evidence="12">
    <location>
        <begin position="384"/>
        <end position="618"/>
    </location>
</feature>
<dbReference type="Pfam" id="PF00664">
    <property type="entry name" value="ABC_membrane"/>
    <property type="match status" value="1"/>
</dbReference>
<dbReference type="GO" id="GO:0005524">
    <property type="term" value="F:ATP binding"/>
    <property type="evidence" value="ECO:0007669"/>
    <property type="project" value="UniProtKB-KW"/>
</dbReference>
<organism evidence="14 16">
    <name type="scientific">Holdemania massiliensis</name>
    <dbReference type="NCBI Taxonomy" id="1468449"/>
    <lineage>
        <taxon>Bacteria</taxon>
        <taxon>Bacillati</taxon>
        <taxon>Bacillota</taxon>
        <taxon>Erysipelotrichia</taxon>
        <taxon>Erysipelotrichales</taxon>
        <taxon>Erysipelotrichaceae</taxon>
        <taxon>Holdemania</taxon>
    </lineage>
</organism>
<dbReference type="InterPro" id="IPR036640">
    <property type="entry name" value="ABC1_TM_sf"/>
</dbReference>
<dbReference type="PROSITE" id="PS00211">
    <property type="entry name" value="ABC_TRANSPORTER_1"/>
    <property type="match status" value="1"/>
</dbReference>
<dbReference type="EMBL" id="WKPI01000004">
    <property type="protein sequence ID" value="MSC32277.1"/>
    <property type="molecule type" value="Genomic_DNA"/>
</dbReference>
<gene>
    <name evidence="15" type="ORF">GKD88_03995</name>
    <name evidence="14" type="ORF">GKE08_05265</name>
</gene>
<dbReference type="CDD" id="cd03254">
    <property type="entry name" value="ABCC_Glucan_exporter_like"/>
    <property type="match status" value="1"/>
</dbReference>
<proteinExistence type="predicted"/>
<dbReference type="SUPFAM" id="SSF52540">
    <property type="entry name" value="P-loop containing nucleoside triphosphate hydrolases"/>
    <property type="match status" value="1"/>
</dbReference>
<evidence type="ECO:0000256" key="7">
    <source>
        <dbReference type="ARBA" id="ARBA00022989"/>
    </source>
</evidence>
<feature type="compositionally biased region" description="Gly residues" evidence="10">
    <location>
        <begin position="16"/>
        <end position="25"/>
    </location>
</feature>
<dbReference type="GO" id="GO:0015421">
    <property type="term" value="F:ABC-type oligopeptide transporter activity"/>
    <property type="evidence" value="ECO:0007669"/>
    <property type="project" value="TreeGrafter"/>
</dbReference>
<evidence type="ECO:0000256" key="2">
    <source>
        <dbReference type="ARBA" id="ARBA00022448"/>
    </source>
</evidence>
<evidence type="ECO:0000256" key="6">
    <source>
        <dbReference type="ARBA" id="ARBA00022840"/>
    </source>
</evidence>
<dbReference type="FunFam" id="1.20.1560.10:FF:000011">
    <property type="entry name" value="Multidrug ABC transporter ATP-binding protein"/>
    <property type="match status" value="1"/>
</dbReference>
<dbReference type="InterPro" id="IPR003439">
    <property type="entry name" value="ABC_transporter-like_ATP-bd"/>
</dbReference>
<dbReference type="PROSITE" id="PS50893">
    <property type="entry name" value="ABC_TRANSPORTER_2"/>
    <property type="match status" value="1"/>
</dbReference>
<keyword evidence="9" id="KW-0175">Coiled coil</keyword>
<protein>
    <submittedName>
        <fullName evidence="14">ATP-binding cassette domain-containing protein</fullName>
    </submittedName>
</protein>
<evidence type="ECO:0000313" key="14">
    <source>
        <dbReference type="EMBL" id="MSA88730.1"/>
    </source>
</evidence>
<dbReference type="InterPro" id="IPR003593">
    <property type="entry name" value="AAA+_ATPase"/>
</dbReference>
<dbReference type="PANTHER" id="PTHR43394">
    <property type="entry name" value="ATP-DEPENDENT PERMEASE MDL1, MITOCHONDRIAL"/>
    <property type="match status" value="1"/>
</dbReference>
<evidence type="ECO:0000259" key="12">
    <source>
        <dbReference type="PROSITE" id="PS50893"/>
    </source>
</evidence>
<dbReference type="OrthoDB" id="9762778at2"/>
<keyword evidence="5" id="KW-0547">Nucleotide-binding</keyword>
<dbReference type="GO" id="GO:0005886">
    <property type="term" value="C:plasma membrane"/>
    <property type="evidence" value="ECO:0007669"/>
    <property type="project" value="UniProtKB-SubCell"/>
</dbReference>
<evidence type="ECO:0000313" key="15">
    <source>
        <dbReference type="EMBL" id="MSC32277.1"/>
    </source>
</evidence>
<keyword evidence="6 14" id="KW-0067">ATP-binding</keyword>
<sequence>MTNTKHNPKPTMRRGPMGGGHGMRGTGEKAKDFNGTMKQLLRYIKPYSLSMFFGILFAAVATVMTVVGPKTLGKATTELAVGLHAKAVGTGGINFGRIAEILIFLLCLYGLSALFNYFQHWLMAGVAQKASYDLRKALAEKIDRLPFKYFDGHSHGDLLSRATNDVDTVSQTLNQSLANIITAMVQLIGFTIIMLSISWEMTLMAFCVLPLSAILVLQIVKRSQRFFARQQAALGAVNGHIEEMYSGHIVMKAFNGEARSIQEFSEHNQKLYDSAWKSQFLSGMMQPLTTLIGNIGYVGVCILGGWLTIKGAIEIGDIQAFIQYVRNFNQPINQLSQAVNVLQSTAAAAERVFEFLNEEEEIAETENPVPVRDRHGKSLIQGQVTFENVHFGYNPDKIIINDFSMFINAGKRVAIVGPTGAGKTTIVKLLMRFYELNSGTIYVDGQDIRNYRRSDLRSLFGMVLQDAWLFNGTVMENLRYGRLDATDQEVIAAAQAAHVDHFIRTLDHGYQTMIDGDSGNISQGQKQLLTIARAFLADPKILILDEATSSVDTRTEVLIQKGMETLMKGRTSFIIAHRLSTIRDADLILVMKDGDIVEAGTHDSLMADNGFYASLYNSQFEDCE</sequence>
<evidence type="ECO:0000256" key="10">
    <source>
        <dbReference type="SAM" id="MobiDB-lite"/>
    </source>
</evidence>
<dbReference type="PANTHER" id="PTHR43394:SF1">
    <property type="entry name" value="ATP-BINDING CASSETTE SUB-FAMILY B MEMBER 10, MITOCHONDRIAL"/>
    <property type="match status" value="1"/>
</dbReference>
<accession>A0A6N7S519</accession>
<evidence type="ECO:0000313" key="17">
    <source>
        <dbReference type="Proteomes" id="UP000480929"/>
    </source>
</evidence>
<dbReference type="SMART" id="SM00382">
    <property type="entry name" value="AAA"/>
    <property type="match status" value="1"/>
</dbReference>
<dbReference type="RefSeq" id="WP_154238229.1">
    <property type="nucleotide sequence ID" value="NZ_CALJPI010000109.1"/>
</dbReference>
<feature type="compositionally biased region" description="Basic residues" evidence="10">
    <location>
        <begin position="1"/>
        <end position="12"/>
    </location>
</feature>
<dbReference type="InterPro" id="IPR011527">
    <property type="entry name" value="ABC1_TM_dom"/>
</dbReference>
<feature type="domain" description="ABC transmembrane type-1" evidence="13">
    <location>
        <begin position="52"/>
        <end position="344"/>
    </location>
</feature>
<dbReference type="PROSITE" id="PS50929">
    <property type="entry name" value="ABC_TM1F"/>
    <property type="match status" value="1"/>
</dbReference>
<dbReference type="EMBL" id="WKPJ01000005">
    <property type="protein sequence ID" value="MSA88730.1"/>
    <property type="molecule type" value="Genomic_DNA"/>
</dbReference>
<keyword evidence="3" id="KW-1003">Cell membrane</keyword>
<dbReference type="AlphaFoldDB" id="A0A6N7S519"/>
<dbReference type="Proteomes" id="UP000480929">
    <property type="component" value="Unassembled WGS sequence"/>
</dbReference>
<feature type="region of interest" description="Disordered" evidence="10">
    <location>
        <begin position="1"/>
        <end position="28"/>
    </location>
</feature>
<feature type="transmembrane region" description="Helical" evidence="11">
    <location>
        <begin position="177"/>
        <end position="197"/>
    </location>
</feature>
<dbReference type="GO" id="GO:0016887">
    <property type="term" value="F:ATP hydrolysis activity"/>
    <property type="evidence" value="ECO:0007669"/>
    <property type="project" value="InterPro"/>
</dbReference>
<feature type="transmembrane region" description="Helical" evidence="11">
    <location>
        <begin position="47"/>
        <end position="67"/>
    </location>
</feature>
<dbReference type="Proteomes" id="UP000433575">
    <property type="component" value="Unassembled WGS sequence"/>
</dbReference>
<dbReference type="InterPro" id="IPR027417">
    <property type="entry name" value="P-loop_NTPase"/>
</dbReference>
<evidence type="ECO:0000256" key="9">
    <source>
        <dbReference type="SAM" id="Coils"/>
    </source>
</evidence>
<comment type="caution">
    <text evidence="14">The sequence shown here is derived from an EMBL/GenBank/DDBJ whole genome shotgun (WGS) entry which is preliminary data.</text>
</comment>
<comment type="subcellular location">
    <subcellularLocation>
        <location evidence="1">Cell membrane</location>
        <topology evidence="1">Multi-pass membrane protein</topology>
    </subcellularLocation>
</comment>
<dbReference type="InterPro" id="IPR039421">
    <property type="entry name" value="Type_1_exporter"/>
</dbReference>
<evidence type="ECO:0000259" key="13">
    <source>
        <dbReference type="PROSITE" id="PS50929"/>
    </source>
</evidence>
<evidence type="ECO:0000313" key="16">
    <source>
        <dbReference type="Proteomes" id="UP000433575"/>
    </source>
</evidence>
<dbReference type="InterPro" id="IPR017871">
    <property type="entry name" value="ABC_transporter-like_CS"/>
</dbReference>
<keyword evidence="8 11" id="KW-0472">Membrane</keyword>
<keyword evidence="7 11" id="KW-1133">Transmembrane helix</keyword>
<evidence type="ECO:0000256" key="5">
    <source>
        <dbReference type="ARBA" id="ARBA00022741"/>
    </source>
</evidence>
<name>A0A6N7S519_9FIRM</name>
<evidence type="ECO:0000256" key="1">
    <source>
        <dbReference type="ARBA" id="ARBA00004651"/>
    </source>
</evidence>
<dbReference type="Gene3D" id="3.40.50.300">
    <property type="entry name" value="P-loop containing nucleotide triphosphate hydrolases"/>
    <property type="match status" value="1"/>
</dbReference>
<keyword evidence="17" id="KW-1185">Reference proteome</keyword>
<dbReference type="SUPFAM" id="SSF90123">
    <property type="entry name" value="ABC transporter transmembrane region"/>
    <property type="match status" value="1"/>
</dbReference>
<feature type="transmembrane region" description="Helical" evidence="11">
    <location>
        <begin position="288"/>
        <end position="309"/>
    </location>
</feature>
<dbReference type="CDD" id="cd18547">
    <property type="entry name" value="ABC_6TM_Tm288_like"/>
    <property type="match status" value="1"/>
</dbReference>
<dbReference type="Gene3D" id="1.20.1560.10">
    <property type="entry name" value="ABC transporter type 1, transmembrane domain"/>
    <property type="match status" value="1"/>
</dbReference>
<feature type="coiled-coil region" evidence="9">
    <location>
        <begin position="332"/>
        <end position="366"/>
    </location>
</feature>
<dbReference type="FunFam" id="3.40.50.300:FF:000287">
    <property type="entry name" value="Multidrug ABC transporter ATP-binding protein"/>
    <property type="match status" value="1"/>
</dbReference>
<evidence type="ECO:0000256" key="8">
    <source>
        <dbReference type="ARBA" id="ARBA00023136"/>
    </source>
</evidence>
<feature type="transmembrane region" description="Helical" evidence="11">
    <location>
        <begin position="203"/>
        <end position="220"/>
    </location>
</feature>
<evidence type="ECO:0000256" key="11">
    <source>
        <dbReference type="SAM" id="Phobius"/>
    </source>
</evidence>
<reference evidence="16 17" key="1">
    <citation type="journal article" date="2019" name="Nat. Med.">
        <title>A library of human gut bacterial isolates paired with longitudinal multiomics data enables mechanistic microbiome research.</title>
        <authorList>
            <person name="Poyet M."/>
            <person name="Groussin M."/>
            <person name="Gibbons S.M."/>
            <person name="Avila-Pacheco J."/>
            <person name="Jiang X."/>
            <person name="Kearney S.M."/>
            <person name="Perrotta A.R."/>
            <person name="Berdy B."/>
            <person name="Zhao S."/>
            <person name="Lieberman T.D."/>
            <person name="Swanson P.K."/>
            <person name="Smith M."/>
            <person name="Roesemann S."/>
            <person name="Alexander J.E."/>
            <person name="Rich S.A."/>
            <person name="Livny J."/>
            <person name="Vlamakis H."/>
            <person name="Clish C."/>
            <person name="Bullock K."/>
            <person name="Deik A."/>
            <person name="Scott J."/>
            <person name="Pierce K.A."/>
            <person name="Xavier R.J."/>
            <person name="Alm E.J."/>
        </authorList>
    </citation>
    <scope>NUCLEOTIDE SEQUENCE [LARGE SCALE GENOMIC DNA]</scope>
    <source>
        <strain evidence="14 16">BIOML-A4</strain>
        <strain evidence="15 17">BIOML-A5</strain>
    </source>
</reference>
<evidence type="ECO:0000256" key="4">
    <source>
        <dbReference type="ARBA" id="ARBA00022692"/>
    </source>
</evidence>
<keyword evidence="2" id="KW-0813">Transport</keyword>
<keyword evidence="4 11" id="KW-0812">Transmembrane</keyword>
<feature type="transmembrane region" description="Helical" evidence="11">
    <location>
        <begin position="98"/>
        <end position="118"/>
    </location>
</feature>
<evidence type="ECO:0000256" key="3">
    <source>
        <dbReference type="ARBA" id="ARBA00022475"/>
    </source>
</evidence>
<dbReference type="Pfam" id="PF00005">
    <property type="entry name" value="ABC_tran"/>
    <property type="match status" value="1"/>
</dbReference>